<evidence type="ECO:0000313" key="2">
    <source>
        <dbReference type="EMBL" id="KTR51406.1"/>
    </source>
</evidence>
<feature type="transmembrane region" description="Helical" evidence="1">
    <location>
        <begin position="119"/>
        <end position="140"/>
    </location>
</feature>
<evidence type="ECO:0008006" key="4">
    <source>
        <dbReference type="Google" id="ProtNLM"/>
    </source>
</evidence>
<proteinExistence type="predicted"/>
<gene>
    <name evidence="2" type="ORF">NS359_10305</name>
</gene>
<dbReference type="PATRIC" id="fig|465820.4.peg.2238"/>
<protein>
    <recommendedName>
        <fullName evidence="4">DUF5134 domain-containing protein</fullName>
    </recommendedName>
</protein>
<reference evidence="2 3" key="1">
    <citation type="journal article" date="2016" name="Front. Microbiol.">
        <title>Genomic Resource of Rice Seed Associated Bacteria.</title>
        <authorList>
            <person name="Midha S."/>
            <person name="Bansal K."/>
            <person name="Sharma S."/>
            <person name="Kumar N."/>
            <person name="Patil P.P."/>
            <person name="Chaudhry V."/>
            <person name="Patil P.B."/>
        </authorList>
    </citation>
    <scope>NUCLEOTIDE SEQUENCE [LARGE SCALE GENOMIC DNA]</scope>
    <source>
        <strain evidence="2 3">NS359</strain>
    </source>
</reference>
<dbReference type="STRING" id="465820.NS263_10370"/>
<dbReference type="RefSeq" id="WP_058750028.1">
    <property type="nucleotide sequence ID" value="NZ_LDRC01000054.1"/>
</dbReference>
<comment type="caution">
    <text evidence="2">The sequence shown here is derived from an EMBL/GenBank/DDBJ whole genome shotgun (WGS) entry which is preliminary data.</text>
</comment>
<keyword evidence="1" id="KW-0812">Transmembrane</keyword>
<dbReference type="AlphaFoldDB" id="A0A147DPN2"/>
<evidence type="ECO:0000256" key="1">
    <source>
        <dbReference type="SAM" id="Phobius"/>
    </source>
</evidence>
<feature type="transmembrane region" description="Helical" evidence="1">
    <location>
        <begin position="35"/>
        <end position="68"/>
    </location>
</feature>
<organism evidence="2 3">
    <name type="scientific">Curtobacterium oceanosedimentum</name>
    <dbReference type="NCBI Taxonomy" id="465820"/>
    <lineage>
        <taxon>Bacteria</taxon>
        <taxon>Bacillati</taxon>
        <taxon>Actinomycetota</taxon>
        <taxon>Actinomycetes</taxon>
        <taxon>Micrococcales</taxon>
        <taxon>Microbacteriaceae</taxon>
        <taxon>Curtobacterium</taxon>
    </lineage>
</organism>
<name>A0A147DPN2_9MICO</name>
<keyword evidence="1" id="KW-1133">Transmembrane helix</keyword>
<accession>A0A147DPN2</accession>
<dbReference type="OrthoDB" id="5018963at2"/>
<sequence>MTAVHETVADAMLVVPQFASVCCIVGDRYRPRPGVIVPAAVMLVAMVLPVVQAGASWTLLAAAVLLLLAPLPVLRRRRPDGRRAEPMDVHRALSSVVMAGMLLMGHATGLTEGHAGHGIALSVVLGAGVIGYCGFSGWLLRYEWAREDRRAVRSGEVFAMTVAVVGMTLAM</sequence>
<keyword evidence="1" id="KW-0472">Membrane</keyword>
<evidence type="ECO:0000313" key="3">
    <source>
        <dbReference type="Proteomes" id="UP000072763"/>
    </source>
</evidence>
<dbReference type="Proteomes" id="UP000072763">
    <property type="component" value="Unassembled WGS sequence"/>
</dbReference>
<dbReference type="EMBL" id="LDRC01000054">
    <property type="protein sequence ID" value="KTR51406.1"/>
    <property type="molecule type" value="Genomic_DNA"/>
</dbReference>
<feature type="transmembrane region" description="Helical" evidence="1">
    <location>
        <begin position="89"/>
        <end position="107"/>
    </location>
</feature>